<dbReference type="InterPro" id="IPR002686">
    <property type="entry name" value="Transposase_17"/>
</dbReference>
<dbReference type="Gene3D" id="3.30.70.1290">
    <property type="entry name" value="Transposase IS200-like"/>
    <property type="match status" value="1"/>
</dbReference>
<proteinExistence type="predicted"/>
<organism evidence="2 3">
    <name type="scientific">Acididesulfobacter guangdongensis</name>
    <dbReference type="NCBI Taxonomy" id="2597225"/>
    <lineage>
        <taxon>Bacteria</taxon>
        <taxon>Deltaproteobacteria</taxon>
        <taxon>Candidatus Acidulodesulfobacterales</taxon>
        <taxon>Candidatus Acididesulfobacter</taxon>
    </lineage>
</organism>
<dbReference type="NCBIfam" id="NF033573">
    <property type="entry name" value="transpos_IS200"/>
    <property type="match status" value="1"/>
</dbReference>
<evidence type="ECO:0000259" key="1">
    <source>
        <dbReference type="SMART" id="SM01321"/>
    </source>
</evidence>
<evidence type="ECO:0000313" key="2">
    <source>
        <dbReference type="EMBL" id="RZD15955.1"/>
    </source>
</evidence>
<protein>
    <submittedName>
        <fullName evidence="2">IS200/IS605 family transposase</fullName>
    </submittedName>
</protein>
<dbReference type="InterPro" id="IPR036515">
    <property type="entry name" value="Transposase_17_sf"/>
</dbReference>
<dbReference type="SUPFAM" id="SSF143422">
    <property type="entry name" value="Transposase IS200-like"/>
    <property type="match status" value="1"/>
</dbReference>
<accession>A0A519BFA5</accession>
<gene>
    <name evidence="2" type="primary">tnpA</name>
    <name evidence="2" type="ORF">EVJ46_07090</name>
</gene>
<name>A0A519BFA5_ACIG2</name>
<dbReference type="AlphaFoldDB" id="A0A519BFA5"/>
<feature type="domain" description="Transposase IS200-like" evidence="1">
    <location>
        <begin position="12"/>
        <end position="131"/>
    </location>
</feature>
<dbReference type="Proteomes" id="UP000316562">
    <property type="component" value="Unassembled WGS sequence"/>
</dbReference>
<dbReference type="GO" id="GO:0006313">
    <property type="term" value="P:DNA transposition"/>
    <property type="evidence" value="ECO:0007669"/>
    <property type="project" value="InterPro"/>
</dbReference>
<comment type="caution">
    <text evidence="2">The sequence shown here is derived from an EMBL/GenBank/DDBJ whole genome shotgun (WGS) entry which is preliminary data.</text>
</comment>
<dbReference type="SMART" id="SM01321">
    <property type="entry name" value="Y1_Tnp"/>
    <property type="match status" value="1"/>
</dbReference>
<dbReference type="GO" id="GO:0004803">
    <property type="term" value="F:transposase activity"/>
    <property type="evidence" value="ECO:0007669"/>
    <property type="project" value="InterPro"/>
</dbReference>
<dbReference type="Pfam" id="PF01797">
    <property type="entry name" value="Y1_Tnp"/>
    <property type="match status" value="1"/>
</dbReference>
<evidence type="ECO:0000313" key="3">
    <source>
        <dbReference type="Proteomes" id="UP000316562"/>
    </source>
</evidence>
<dbReference type="EMBL" id="SGBC01000003">
    <property type="protein sequence ID" value="RZD15955.1"/>
    <property type="molecule type" value="Genomic_DNA"/>
</dbReference>
<sequence>MRYNTNKGNHSVYCLQFHYVACVKYRRKILTGKISERLKEINKSVAEHFGIDIIEQETDKDHLHILFSSKPQIEISKFVNSLKSVSARLLFREFSEIKKQLWNGHLWSPSYFLATTGQVTLDILKKYVESQNAKDL</sequence>
<reference evidence="2 3" key="1">
    <citation type="journal article" date="2019" name="ISME J.">
        <title>Insights into ecological role of a new deltaproteobacterial order Candidatus Acidulodesulfobacterales by metagenomics and metatranscriptomics.</title>
        <authorList>
            <person name="Tan S."/>
            <person name="Liu J."/>
            <person name="Fang Y."/>
            <person name="Hedlund B.P."/>
            <person name="Lian Z.H."/>
            <person name="Huang L.Y."/>
            <person name="Li J.T."/>
            <person name="Huang L.N."/>
            <person name="Li W.J."/>
            <person name="Jiang H.C."/>
            <person name="Dong H.L."/>
            <person name="Shu W.S."/>
        </authorList>
    </citation>
    <scope>NUCLEOTIDE SEQUENCE [LARGE SCALE GENOMIC DNA]</scope>
    <source>
        <strain evidence="2">AP2</strain>
    </source>
</reference>
<dbReference type="PANTHER" id="PTHR33360">
    <property type="entry name" value="TRANSPOSASE FOR INSERTION SEQUENCE ELEMENT IS200"/>
    <property type="match status" value="1"/>
</dbReference>
<dbReference type="PANTHER" id="PTHR33360:SF4">
    <property type="entry name" value="TRANSPOSASE IS200-LIKE PROTEIN"/>
    <property type="match status" value="1"/>
</dbReference>
<dbReference type="GO" id="GO:0003677">
    <property type="term" value="F:DNA binding"/>
    <property type="evidence" value="ECO:0007669"/>
    <property type="project" value="InterPro"/>
</dbReference>